<keyword evidence="2" id="KW-1133">Transmembrane helix</keyword>
<organism evidence="3 4">
    <name type="scientific">Panicum virgatum</name>
    <name type="common">Blackwell switchgrass</name>
    <dbReference type="NCBI Taxonomy" id="38727"/>
    <lineage>
        <taxon>Eukaryota</taxon>
        <taxon>Viridiplantae</taxon>
        <taxon>Streptophyta</taxon>
        <taxon>Embryophyta</taxon>
        <taxon>Tracheophyta</taxon>
        <taxon>Spermatophyta</taxon>
        <taxon>Magnoliopsida</taxon>
        <taxon>Liliopsida</taxon>
        <taxon>Poales</taxon>
        <taxon>Poaceae</taxon>
        <taxon>PACMAD clade</taxon>
        <taxon>Panicoideae</taxon>
        <taxon>Panicodae</taxon>
        <taxon>Paniceae</taxon>
        <taxon>Panicinae</taxon>
        <taxon>Panicum</taxon>
        <taxon>Panicum sect. Hiantes</taxon>
    </lineage>
</organism>
<feature type="transmembrane region" description="Helical" evidence="2">
    <location>
        <begin position="176"/>
        <end position="194"/>
    </location>
</feature>
<name>A0A8T0XI01_PANVG</name>
<feature type="compositionally biased region" description="Basic and acidic residues" evidence="1">
    <location>
        <begin position="93"/>
        <end position="103"/>
    </location>
</feature>
<protein>
    <submittedName>
        <fullName evidence="3">Uncharacterized protein</fullName>
    </submittedName>
</protein>
<keyword evidence="2" id="KW-0472">Membrane</keyword>
<evidence type="ECO:0000313" key="4">
    <source>
        <dbReference type="Proteomes" id="UP000823388"/>
    </source>
</evidence>
<evidence type="ECO:0000256" key="1">
    <source>
        <dbReference type="SAM" id="MobiDB-lite"/>
    </source>
</evidence>
<feature type="compositionally biased region" description="Low complexity" evidence="1">
    <location>
        <begin position="15"/>
        <end position="25"/>
    </location>
</feature>
<evidence type="ECO:0000313" key="3">
    <source>
        <dbReference type="EMBL" id="KAG2659580.1"/>
    </source>
</evidence>
<feature type="compositionally biased region" description="Basic and acidic residues" evidence="1">
    <location>
        <begin position="1"/>
        <end position="13"/>
    </location>
</feature>
<dbReference type="AlphaFoldDB" id="A0A8T0XI01"/>
<accession>A0A8T0XI01</accession>
<gene>
    <name evidence="3" type="ORF">PVAP13_1KG365610</name>
</gene>
<feature type="transmembrane region" description="Helical" evidence="2">
    <location>
        <begin position="200"/>
        <end position="218"/>
    </location>
</feature>
<reference evidence="3" key="1">
    <citation type="submission" date="2020-05" db="EMBL/GenBank/DDBJ databases">
        <title>WGS assembly of Panicum virgatum.</title>
        <authorList>
            <person name="Lovell J.T."/>
            <person name="Jenkins J."/>
            <person name="Shu S."/>
            <person name="Juenger T.E."/>
            <person name="Schmutz J."/>
        </authorList>
    </citation>
    <scope>NUCLEOTIDE SEQUENCE</scope>
    <source>
        <strain evidence="3">AP13</strain>
    </source>
</reference>
<feature type="compositionally biased region" description="Gly residues" evidence="1">
    <location>
        <begin position="108"/>
        <end position="117"/>
    </location>
</feature>
<dbReference type="Proteomes" id="UP000823388">
    <property type="component" value="Chromosome 1K"/>
</dbReference>
<evidence type="ECO:0000256" key="2">
    <source>
        <dbReference type="SAM" id="Phobius"/>
    </source>
</evidence>
<keyword evidence="4" id="KW-1185">Reference proteome</keyword>
<sequence length="221" mass="22633">MGAGKDDVAKEDPAAEAPATPTDGDLAVPQLAGQAGAGSSVSPGLRGGADLRVHDPLRPVGFGSSSPGPGPGGARSTGLVGTGLHPRARTRQARADGGHDDHAVGAPGPVGGVGGLGSPDQPERQLLGTEHVSRAADQRPPRADPRGPELQDRLSVGVVLRVRVDLQLGAAMRRSAALLAMFLAATALVGGRDAPRRDQFRALMLWLAGCIGLFRWILSRR</sequence>
<feature type="compositionally biased region" description="Basic and acidic residues" evidence="1">
    <location>
        <begin position="131"/>
        <end position="150"/>
    </location>
</feature>
<proteinExistence type="predicted"/>
<feature type="region of interest" description="Disordered" evidence="1">
    <location>
        <begin position="1"/>
        <end position="150"/>
    </location>
</feature>
<comment type="caution">
    <text evidence="3">The sequence shown here is derived from an EMBL/GenBank/DDBJ whole genome shotgun (WGS) entry which is preliminary data.</text>
</comment>
<keyword evidence="2" id="KW-0812">Transmembrane</keyword>
<dbReference type="EMBL" id="CM029037">
    <property type="protein sequence ID" value="KAG2659580.1"/>
    <property type="molecule type" value="Genomic_DNA"/>
</dbReference>